<dbReference type="PANTHER" id="PTHR11439:SF440">
    <property type="entry name" value="INTEGRASE CATALYTIC DOMAIN-CONTAINING PROTEIN"/>
    <property type="match status" value="1"/>
</dbReference>
<dbReference type="OrthoDB" id="1901872at2759"/>
<reference evidence="2" key="1">
    <citation type="submission" date="2016-06" db="EMBL/GenBank/DDBJ databases">
        <title>Parallel loss of symbiosis genes in relatives of nitrogen-fixing non-legume Parasponia.</title>
        <authorList>
            <person name="Van Velzen R."/>
            <person name="Holmer R."/>
            <person name="Bu F."/>
            <person name="Rutten L."/>
            <person name="Van Zeijl A."/>
            <person name="Liu W."/>
            <person name="Santuari L."/>
            <person name="Cao Q."/>
            <person name="Sharma T."/>
            <person name="Shen D."/>
            <person name="Roswanjaya Y."/>
            <person name="Wardhani T."/>
            <person name="Kalhor M.S."/>
            <person name="Jansen J."/>
            <person name="Van den Hoogen J."/>
            <person name="Gungor B."/>
            <person name="Hartog M."/>
            <person name="Hontelez J."/>
            <person name="Verver J."/>
            <person name="Yang W.-C."/>
            <person name="Schijlen E."/>
            <person name="Repin R."/>
            <person name="Schilthuizen M."/>
            <person name="Schranz E."/>
            <person name="Heidstra R."/>
            <person name="Miyata K."/>
            <person name="Fedorova E."/>
            <person name="Kohlen W."/>
            <person name="Bisseling T."/>
            <person name="Smit S."/>
            <person name="Geurts R."/>
        </authorList>
    </citation>
    <scope>NUCLEOTIDE SEQUENCE [LARGE SCALE GENOMIC DNA]</scope>
    <source>
        <strain evidence="2">cv. WU1-14</strain>
    </source>
</reference>
<evidence type="ECO:0000313" key="1">
    <source>
        <dbReference type="EMBL" id="PON50331.1"/>
    </source>
</evidence>
<keyword evidence="2" id="KW-1185">Reference proteome</keyword>
<name>A0A2P5BNF7_PARAD</name>
<protein>
    <submittedName>
        <fullName evidence="1">Uncharacterized protein</fullName>
    </submittedName>
</protein>
<feature type="non-terminal residue" evidence="1">
    <location>
        <position position="1"/>
    </location>
</feature>
<comment type="caution">
    <text evidence="1">The sequence shown here is derived from an EMBL/GenBank/DDBJ whole genome shotgun (WGS) entry which is preliminary data.</text>
</comment>
<evidence type="ECO:0000313" key="2">
    <source>
        <dbReference type="Proteomes" id="UP000237105"/>
    </source>
</evidence>
<proteinExistence type="predicted"/>
<dbReference type="EMBL" id="JXTB01000247">
    <property type="protein sequence ID" value="PON50331.1"/>
    <property type="molecule type" value="Genomic_DNA"/>
</dbReference>
<sequence>KPDELTNMDQFQLVIGKIIYLSHTRPDIAFTVSVVSQFMYSLGLEHYDAVCRILRYLKGTPRKGLLFENHKHLQVEVYSNVDWASSVTNKRSLAIVYLL</sequence>
<dbReference type="PANTHER" id="PTHR11439">
    <property type="entry name" value="GAG-POL-RELATED RETROTRANSPOSON"/>
    <property type="match status" value="1"/>
</dbReference>
<accession>A0A2P5BNF7</accession>
<gene>
    <name evidence="1" type="ORF">PanWU01x14_224170</name>
</gene>
<dbReference type="AlphaFoldDB" id="A0A2P5BNF7"/>
<organism evidence="1 2">
    <name type="scientific">Parasponia andersonii</name>
    <name type="common">Sponia andersonii</name>
    <dbReference type="NCBI Taxonomy" id="3476"/>
    <lineage>
        <taxon>Eukaryota</taxon>
        <taxon>Viridiplantae</taxon>
        <taxon>Streptophyta</taxon>
        <taxon>Embryophyta</taxon>
        <taxon>Tracheophyta</taxon>
        <taxon>Spermatophyta</taxon>
        <taxon>Magnoliopsida</taxon>
        <taxon>eudicotyledons</taxon>
        <taxon>Gunneridae</taxon>
        <taxon>Pentapetalae</taxon>
        <taxon>rosids</taxon>
        <taxon>fabids</taxon>
        <taxon>Rosales</taxon>
        <taxon>Cannabaceae</taxon>
        <taxon>Parasponia</taxon>
    </lineage>
</organism>
<dbReference type="STRING" id="3476.A0A2P5BNF7"/>
<dbReference type="Proteomes" id="UP000237105">
    <property type="component" value="Unassembled WGS sequence"/>
</dbReference>